<dbReference type="OrthoDB" id="3427787at2"/>
<dbReference type="SUPFAM" id="SSF52402">
    <property type="entry name" value="Adenine nucleotide alpha hydrolases-like"/>
    <property type="match status" value="1"/>
</dbReference>
<dbReference type="InterPro" id="IPR006015">
    <property type="entry name" value="Universal_stress_UspA"/>
</dbReference>
<evidence type="ECO:0000313" key="3">
    <source>
        <dbReference type="EMBL" id="RDI76111.1"/>
    </source>
</evidence>
<dbReference type="PRINTS" id="PR01438">
    <property type="entry name" value="UNVRSLSTRESS"/>
</dbReference>
<dbReference type="AlphaFoldDB" id="A0A7M2Z1E3"/>
<dbReference type="EMBL" id="QQZY01000001">
    <property type="protein sequence ID" value="RDI76111.1"/>
    <property type="molecule type" value="Genomic_DNA"/>
</dbReference>
<evidence type="ECO:0000256" key="1">
    <source>
        <dbReference type="ARBA" id="ARBA00008791"/>
    </source>
</evidence>
<reference evidence="4" key="2">
    <citation type="journal article" date="2019" name="MicrobiologyOpen">
        <title>High-quality draft genome sequence of Gaiella occulta isolated from a 150 meter deep mineral water borehole and comparison with the genome sequences of other deep-branching lineages of the phylum Actinobacteria.</title>
        <authorList>
            <person name="Severino R."/>
            <person name="Froufe H.J.C."/>
            <person name="Barroso C."/>
            <person name="Albuquerque L."/>
            <person name="Lobo-da-Cunha A."/>
            <person name="da Costa M.S."/>
            <person name="Egas C."/>
        </authorList>
    </citation>
    <scope>NUCLEOTIDE SEQUENCE [LARGE SCALE GENOMIC DNA]</scope>
    <source>
        <strain evidence="4">F2-233</strain>
    </source>
</reference>
<accession>A0A7M2Z1E3</accession>
<dbReference type="InterPro" id="IPR014729">
    <property type="entry name" value="Rossmann-like_a/b/a_fold"/>
</dbReference>
<sequence>MKTIVVGYNESDPSDRAIERAGEMARRYGARLVVTSVVPVLIGGESRDDGSDLRNAGSLLEKMGVEAELVEAVGDPAEAIVEVAEANGADLIVVGTREPSMVERLLGHSVSENVQRRARCDVLIVH</sequence>
<dbReference type="Gene3D" id="3.40.50.620">
    <property type="entry name" value="HUPs"/>
    <property type="match status" value="1"/>
</dbReference>
<evidence type="ECO:0000313" key="4">
    <source>
        <dbReference type="Proteomes" id="UP000254134"/>
    </source>
</evidence>
<dbReference type="PANTHER" id="PTHR46268">
    <property type="entry name" value="STRESS RESPONSE PROTEIN NHAX"/>
    <property type="match status" value="1"/>
</dbReference>
<proteinExistence type="inferred from homology"/>
<dbReference type="PANTHER" id="PTHR46268:SF6">
    <property type="entry name" value="UNIVERSAL STRESS PROTEIN UP12"/>
    <property type="match status" value="1"/>
</dbReference>
<protein>
    <submittedName>
        <fullName evidence="3">Universal stress protein UspA and related nucleotide-binding protein</fullName>
    </submittedName>
</protein>
<organism evidence="3 4">
    <name type="scientific">Gaiella occulta</name>
    <dbReference type="NCBI Taxonomy" id="1002870"/>
    <lineage>
        <taxon>Bacteria</taxon>
        <taxon>Bacillati</taxon>
        <taxon>Actinomycetota</taxon>
        <taxon>Thermoleophilia</taxon>
        <taxon>Gaiellales</taxon>
        <taxon>Gaiellaceae</taxon>
        <taxon>Gaiella</taxon>
    </lineage>
</organism>
<reference evidence="3 4" key="1">
    <citation type="submission" date="2018-07" db="EMBL/GenBank/DDBJ databases">
        <title>High-quality-draft genome sequence of Gaiella occulta.</title>
        <authorList>
            <person name="Severino R."/>
            <person name="Froufe H.J.C."/>
            <person name="Rainey F.A."/>
            <person name="Barroso C."/>
            <person name="Albuquerque L."/>
            <person name="Lobo-Da-Cunha A."/>
            <person name="Da Costa M.S."/>
            <person name="Egas C."/>
        </authorList>
    </citation>
    <scope>NUCLEOTIDE SEQUENCE [LARGE SCALE GENOMIC DNA]</scope>
    <source>
        <strain evidence="3 4">F2-233</strain>
    </source>
</reference>
<dbReference type="CDD" id="cd00293">
    <property type="entry name" value="USP-like"/>
    <property type="match status" value="1"/>
</dbReference>
<evidence type="ECO:0000259" key="2">
    <source>
        <dbReference type="Pfam" id="PF00582"/>
    </source>
</evidence>
<dbReference type="InterPro" id="IPR006016">
    <property type="entry name" value="UspA"/>
</dbReference>
<keyword evidence="4" id="KW-1185">Reference proteome</keyword>
<dbReference type="Pfam" id="PF00582">
    <property type="entry name" value="Usp"/>
    <property type="match status" value="1"/>
</dbReference>
<comment type="caution">
    <text evidence="3">The sequence shown here is derived from an EMBL/GenBank/DDBJ whole genome shotgun (WGS) entry which is preliminary data.</text>
</comment>
<feature type="domain" description="UspA" evidence="2">
    <location>
        <begin position="1"/>
        <end position="126"/>
    </location>
</feature>
<dbReference type="RefSeq" id="WP_114794961.1">
    <property type="nucleotide sequence ID" value="NZ_QQZY01000001.1"/>
</dbReference>
<gene>
    <name evidence="3" type="ORF">Gocc_0530</name>
</gene>
<name>A0A7M2Z1E3_9ACTN</name>
<comment type="similarity">
    <text evidence="1">Belongs to the universal stress protein A family.</text>
</comment>
<dbReference type="Proteomes" id="UP000254134">
    <property type="component" value="Unassembled WGS sequence"/>
</dbReference>